<keyword evidence="5 7" id="KW-0573">Peptidoglycan synthesis</keyword>
<dbReference type="GO" id="GO:0071555">
    <property type="term" value="P:cell wall organization"/>
    <property type="evidence" value="ECO:0007669"/>
    <property type="project" value="UniProtKB-UniRule"/>
</dbReference>
<feature type="domain" description="L,D-TPase catalytic" evidence="9">
    <location>
        <begin position="296"/>
        <end position="469"/>
    </location>
</feature>
<dbReference type="GO" id="GO:0009252">
    <property type="term" value="P:peptidoglycan biosynthetic process"/>
    <property type="evidence" value="ECO:0007669"/>
    <property type="project" value="UniProtKB-UniPathway"/>
</dbReference>
<keyword evidence="3" id="KW-0808">Transferase</keyword>
<dbReference type="PANTHER" id="PTHR41533">
    <property type="entry name" value="L,D-TRANSPEPTIDASE HI_1667-RELATED"/>
    <property type="match status" value="1"/>
</dbReference>
<evidence type="ECO:0000256" key="6">
    <source>
        <dbReference type="ARBA" id="ARBA00023316"/>
    </source>
</evidence>
<dbReference type="Pfam" id="PF01471">
    <property type="entry name" value="PG_binding_1"/>
    <property type="match status" value="1"/>
</dbReference>
<dbReference type="UniPathway" id="UPA00219"/>
<dbReference type="InterPro" id="IPR036365">
    <property type="entry name" value="PGBD-like_sf"/>
</dbReference>
<organism evidence="10 11">
    <name type="scientific">Filimonas lacunae</name>
    <dbReference type="NCBI Taxonomy" id="477680"/>
    <lineage>
        <taxon>Bacteria</taxon>
        <taxon>Pseudomonadati</taxon>
        <taxon>Bacteroidota</taxon>
        <taxon>Chitinophagia</taxon>
        <taxon>Chitinophagales</taxon>
        <taxon>Chitinophagaceae</taxon>
        <taxon>Filimonas</taxon>
    </lineage>
</organism>
<evidence type="ECO:0000313" key="10">
    <source>
        <dbReference type="EMBL" id="SIS98663.1"/>
    </source>
</evidence>
<evidence type="ECO:0000256" key="1">
    <source>
        <dbReference type="ARBA" id="ARBA00004752"/>
    </source>
</evidence>
<dbReference type="InterPro" id="IPR045380">
    <property type="entry name" value="LD_TPept_scaffold_dom"/>
</dbReference>
<dbReference type="CDD" id="cd16913">
    <property type="entry name" value="YkuD_like"/>
    <property type="match status" value="1"/>
</dbReference>
<dbReference type="PANTHER" id="PTHR41533:SF2">
    <property type="entry name" value="BLR7131 PROTEIN"/>
    <property type="match status" value="1"/>
</dbReference>
<name>A0A173MGZ6_9BACT</name>
<dbReference type="InterPro" id="IPR038063">
    <property type="entry name" value="Transpep_catalytic_dom"/>
</dbReference>
<dbReference type="InterPro" id="IPR052905">
    <property type="entry name" value="LD-transpeptidase_YkuD-like"/>
</dbReference>
<dbReference type="OrthoDB" id="9778545at2"/>
<dbReference type="GO" id="GO:0004180">
    <property type="term" value="F:carboxypeptidase activity"/>
    <property type="evidence" value="ECO:0007669"/>
    <property type="project" value="UniProtKB-ARBA"/>
</dbReference>
<dbReference type="GO" id="GO:0008360">
    <property type="term" value="P:regulation of cell shape"/>
    <property type="evidence" value="ECO:0007669"/>
    <property type="project" value="UniProtKB-UniRule"/>
</dbReference>
<evidence type="ECO:0000256" key="7">
    <source>
        <dbReference type="PROSITE-ProRule" id="PRU01373"/>
    </source>
</evidence>
<dbReference type="SUPFAM" id="SSF141523">
    <property type="entry name" value="L,D-transpeptidase catalytic domain-like"/>
    <property type="match status" value="1"/>
</dbReference>
<keyword evidence="11" id="KW-1185">Reference proteome</keyword>
<feature type="signal peptide" evidence="8">
    <location>
        <begin position="1"/>
        <end position="23"/>
    </location>
</feature>
<evidence type="ECO:0000259" key="9">
    <source>
        <dbReference type="PROSITE" id="PS52029"/>
    </source>
</evidence>
<dbReference type="Gene3D" id="2.40.440.10">
    <property type="entry name" value="L,D-transpeptidase catalytic domain-like"/>
    <property type="match status" value="1"/>
</dbReference>
<reference evidence="11" key="1">
    <citation type="submission" date="2017-01" db="EMBL/GenBank/DDBJ databases">
        <authorList>
            <person name="Varghese N."/>
            <person name="Submissions S."/>
        </authorList>
    </citation>
    <scope>NUCLEOTIDE SEQUENCE [LARGE SCALE GENOMIC DNA]</scope>
    <source>
        <strain evidence="11">DSM 21054</strain>
    </source>
</reference>
<dbReference type="AlphaFoldDB" id="A0A173MGZ6"/>
<dbReference type="EMBL" id="FTOR01000002">
    <property type="protein sequence ID" value="SIS98663.1"/>
    <property type="molecule type" value="Genomic_DNA"/>
</dbReference>
<keyword evidence="4 7" id="KW-0133">Cell shape</keyword>
<comment type="similarity">
    <text evidence="2">Belongs to the YkuD family.</text>
</comment>
<dbReference type="Pfam" id="PF03734">
    <property type="entry name" value="YkuD"/>
    <property type="match status" value="1"/>
</dbReference>
<comment type="pathway">
    <text evidence="1 7">Cell wall biogenesis; peptidoglycan biosynthesis.</text>
</comment>
<dbReference type="SUPFAM" id="SSF47090">
    <property type="entry name" value="PGBD-like"/>
    <property type="match status" value="1"/>
</dbReference>
<gene>
    <name evidence="10" type="ORF">SAMN05421788_102501</name>
</gene>
<evidence type="ECO:0000256" key="2">
    <source>
        <dbReference type="ARBA" id="ARBA00005992"/>
    </source>
</evidence>
<keyword evidence="8" id="KW-0732">Signal</keyword>
<dbReference type="PROSITE" id="PS52029">
    <property type="entry name" value="LD_TPASE"/>
    <property type="match status" value="1"/>
</dbReference>
<feature type="active site" description="Nucleophile" evidence="7">
    <location>
        <position position="447"/>
    </location>
</feature>
<dbReference type="InterPro" id="IPR005490">
    <property type="entry name" value="LD_TPept_cat_dom"/>
</dbReference>
<evidence type="ECO:0000256" key="5">
    <source>
        <dbReference type="ARBA" id="ARBA00022984"/>
    </source>
</evidence>
<dbReference type="InterPro" id="IPR002477">
    <property type="entry name" value="Peptidoglycan-bd-like"/>
</dbReference>
<evidence type="ECO:0000256" key="4">
    <source>
        <dbReference type="ARBA" id="ARBA00022960"/>
    </source>
</evidence>
<feature type="active site" description="Proton donor/acceptor" evidence="7">
    <location>
        <position position="428"/>
    </location>
</feature>
<keyword evidence="6 7" id="KW-0961">Cell wall biogenesis/degradation</keyword>
<dbReference type="STRING" id="477680.SAMN05421788_102501"/>
<proteinExistence type="inferred from homology"/>
<sequence>MIKYIKTGLLAASLLAQAFFTQAQLTPATIREYLLQPVLPGHIALPYLRQVKIFYDCYQYRPAWINDDSARTQLLAYLSQSAALGLNDSLYQYTTLQSFRHSTTQLFTVTDSIMAELQLTDACIHFLDELLYGNATPETGYNGLDYTPGCISVATLLAAALQEGNFGSLLQLYENTSPGYIATKSRLGQLLRIQQDSSFHSQRPVSSPAVTCANKPLLYKLWQYGYLTSPIDSLPDDSLKQKLKEVQQLFSLQADGILRPNLMKELNVPVEVRIQQLAKALNTFRWMNCLRQQNKWVVVVNIPSANLLVYECDTVVLESRIVVGKKSTPTPLFITSISEVVMYPYWTVPHSIATRELIPMFALNPRMVAANNFSILNDHGNIVPPTSINWKALKGKNFPYTIRQSTGCDNALGIIKLNFYTPYGVYLHDTPWKILFNTYNRYYSHGCMRVEKIIPLAHMVLEGNAIAMDTILQKGNLLHQQPVTIPATSKIPLLVLYNTSWVDSAAHVRFYPDVYQKQRY</sequence>
<feature type="chain" id="PRO_5030022949" evidence="8">
    <location>
        <begin position="24"/>
        <end position="520"/>
    </location>
</feature>
<accession>A0A173MGZ6</accession>
<dbReference type="GO" id="GO:0016740">
    <property type="term" value="F:transferase activity"/>
    <property type="evidence" value="ECO:0007669"/>
    <property type="project" value="UniProtKB-KW"/>
</dbReference>
<evidence type="ECO:0000313" key="11">
    <source>
        <dbReference type="Proteomes" id="UP000186917"/>
    </source>
</evidence>
<dbReference type="Pfam" id="PF20142">
    <property type="entry name" value="Scaffold"/>
    <property type="match status" value="1"/>
</dbReference>
<dbReference type="RefSeq" id="WP_076378292.1">
    <property type="nucleotide sequence ID" value="NZ_AP017422.1"/>
</dbReference>
<protein>
    <submittedName>
        <fullName evidence="10">Murein L,D-transpeptidase YcbB/YkuD</fullName>
    </submittedName>
</protein>
<dbReference type="Proteomes" id="UP000186917">
    <property type="component" value="Unassembled WGS sequence"/>
</dbReference>
<dbReference type="KEGG" id="fln:FLA_2885"/>
<evidence type="ECO:0000256" key="8">
    <source>
        <dbReference type="SAM" id="SignalP"/>
    </source>
</evidence>
<evidence type="ECO:0000256" key="3">
    <source>
        <dbReference type="ARBA" id="ARBA00022679"/>
    </source>
</evidence>